<dbReference type="SUPFAM" id="SSF56672">
    <property type="entry name" value="DNA/RNA polymerases"/>
    <property type="match status" value="1"/>
</dbReference>
<accession>A0A5A7T3C2</accession>
<comment type="caution">
    <text evidence="2">The sequence shown here is derived from an EMBL/GenBank/DDBJ whole genome shotgun (WGS) entry which is preliminary data.</text>
</comment>
<dbReference type="EMBL" id="SSTE01018788">
    <property type="protein sequence ID" value="KAA0037982.1"/>
    <property type="molecule type" value="Genomic_DNA"/>
</dbReference>
<dbReference type="AlphaFoldDB" id="A0A5A7T3C2"/>
<gene>
    <name evidence="2" type="ORF">E6C27_scaffold36G001680</name>
</gene>
<feature type="domain" description="Reverse transcriptase" evidence="1">
    <location>
        <begin position="28"/>
        <end position="122"/>
    </location>
</feature>
<organism evidence="2 3">
    <name type="scientific">Cucumis melo var. makuwa</name>
    <name type="common">Oriental melon</name>
    <dbReference type="NCBI Taxonomy" id="1194695"/>
    <lineage>
        <taxon>Eukaryota</taxon>
        <taxon>Viridiplantae</taxon>
        <taxon>Streptophyta</taxon>
        <taxon>Embryophyta</taxon>
        <taxon>Tracheophyta</taxon>
        <taxon>Spermatophyta</taxon>
        <taxon>Magnoliopsida</taxon>
        <taxon>eudicotyledons</taxon>
        <taxon>Gunneridae</taxon>
        <taxon>Pentapetalae</taxon>
        <taxon>rosids</taxon>
        <taxon>fabids</taxon>
        <taxon>Cucurbitales</taxon>
        <taxon>Cucurbitaceae</taxon>
        <taxon>Benincaseae</taxon>
        <taxon>Cucumis</taxon>
    </lineage>
</organism>
<dbReference type="Gene3D" id="3.30.70.270">
    <property type="match status" value="1"/>
</dbReference>
<dbReference type="Gene3D" id="3.10.10.10">
    <property type="entry name" value="HIV Type 1 Reverse Transcriptase, subunit A, domain 1"/>
    <property type="match status" value="1"/>
</dbReference>
<dbReference type="InterPro" id="IPR043502">
    <property type="entry name" value="DNA/RNA_pol_sf"/>
</dbReference>
<dbReference type="InterPro" id="IPR053134">
    <property type="entry name" value="RNA-dir_DNA_polymerase"/>
</dbReference>
<evidence type="ECO:0000313" key="3">
    <source>
        <dbReference type="Proteomes" id="UP000321393"/>
    </source>
</evidence>
<dbReference type="Proteomes" id="UP000321393">
    <property type="component" value="Unassembled WGS sequence"/>
</dbReference>
<name>A0A5A7T3C2_CUCMM</name>
<dbReference type="CDD" id="cd01647">
    <property type="entry name" value="RT_LTR"/>
    <property type="match status" value="1"/>
</dbReference>
<proteinExistence type="predicted"/>
<evidence type="ECO:0000313" key="2">
    <source>
        <dbReference type="EMBL" id="KAA0037982.1"/>
    </source>
</evidence>
<protein>
    <recommendedName>
        <fullName evidence="1">Reverse transcriptase domain-containing protein</fullName>
    </recommendedName>
</protein>
<dbReference type="PANTHER" id="PTHR24559">
    <property type="entry name" value="TRANSPOSON TY3-I GAG-POL POLYPROTEIN"/>
    <property type="match status" value="1"/>
</dbReference>
<dbReference type="PANTHER" id="PTHR24559:SF444">
    <property type="entry name" value="REVERSE TRANSCRIPTASE DOMAIN-CONTAINING PROTEIN"/>
    <property type="match status" value="1"/>
</dbReference>
<dbReference type="InterPro" id="IPR043128">
    <property type="entry name" value="Rev_trsase/Diguanyl_cyclase"/>
</dbReference>
<evidence type="ECO:0000259" key="1">
    <source>
        <dbReference type="Pfam" id="PF00078"/>
    </source>
</evidence>
<dbReference type="InterPro" id="IPR000477">
    <property type="entry name" value="RT_dom"/>
</dbReference>
<reference evidence="2 3" key="1">
    <citation type="submission" date="2019-08" db="EMBL/GenBank/DDBJ databases">
        <title>Draft genome sequences of two oriental melons (Cucumis melo L. var makuwa).</title>
        <authorList>
            <person name="Kwon S.-Y."/>
        </authorList>
    </citation>
    <scope>NUCLEOTIDE SEQUENCE [LARGE SCALE GENOMIC DNA]</scope>
    <source>
        <strain evidence="3">cv. SW 3</strain>
        <tissue evidence="2">Leaf</tissue>
    </source>
</reference>
<dbReference type="Pfam" id="PF00078">
    <property type="entry name" value="RVT_1"/>
    <property type="match status" value="1"/>
</dbReference>
<dbReference type="OrthoDB" id="999584at2759"/>
<sequence>MNVSTARLLSRRRMRHLRWDVTYLRSSFHQLRIKDSNVLKTVFMMRYRHYEFLVMPFRLTNAPAAFINLMNIVFCHYLDQFAIVFIDDILVYSPNAKRHVEHLKIVLQTLREEKFSTKFSKCYSRRFVEGFSKLALPLTALTKKAIKFEWSPSYDKSF</sequence>